<dbReference type="AlphaFoldDB" id="A0A0C3DN34"/>
<evidence type="ECO:0000313" key="2">
    <source>
        <dbReference type="Proteomes" id="UP000053989"/>
    </source>
</evidence>
<name>A0A0C3DN34_9AGAM</name>
<reference evidence="1 2" key="1">
    <citation type="submission" date="2014-04" db="EMBL/GenBank/DDBJ databases">
        <authorList>
            <consortium name="DOE Joint Genome Institute"/>
            <person name="Kuo A."/>
            <person name="Kohler A."/>
            <person name="Nagy L.G."/>
            <person name="Floudas D."/>
            <person name="Copeland A."/>
            <person name="Barry K.W."/>
            <person name="Cichocki N."/>
            <person name="Veneault-Fourrey C."/>
            <person name="LaButti K."/>
            <person name="Lindquist E.A."/>
            <person name="Lipzen A."/>
            <person name="Lundell T."/>
            <person name="Morin E."/>
            <person name="Murat C."/>
            <person name="Sun H."/>
            <person name="Tunlid A."/>
            <person name="Henrissat B."/>
            <person name="Grigoriev I.V."/>
            <person name="Hibbett D.S."/>
            <person name="Martin F."/>
            <person name="Nordberg H.P."/>
            <person name="Cantor M.N."/>
            <person name="Hua S.X."/>
        </authorList>
    </citation>
    <scope>NUCLEOTIDE SEQUENCE [LARGE SCALE GENOMIC DNA]</scope>
    <source>
        <strain evidence="1 2">Foug A</strain>
    </source>
</reference>
<dbReference type="InParanoid" id="A0A0C3DN34"/>
<organism evidence="1 2">
    <name type="scientific">Scleroderma citrinum Foug A</name>
    <dbReference type="NCBI Taxonomy" id="1036808"/>
    <lineage>
        <taxon>Eukaryota</taxon>
        <taxon>Fungi</taxon>
        <taxon>Dikarya</taxon>
        <taxon>Basidiomycota</taxon>
        <taxon>Agaricomycotina</taxon>
        <taxon>Agaricomycetes</taxon>
        <taxon>Agaricomycetidae</taxon>
        <taxon>Boletales</taxon>
        <taxon>Sclerodermatineae</taxon>
        <taxon>Sclerodermataceae</taxon>
        <taxon>Scleroderma</taxon>
    </lineage>
</organism>
<dbReference type="HOGENOM" id="CLU_2689279_0_0_1"/>
<gene>
    <name evidence="1" type="ORF">SCLCIDRAFT_1129188</name>
</gene>
<protein>
    <submittedName>
        <fullName evidence="1">Uncharacterized protein</fullName>
    </submittedName>
</protein>
<reference evidence="2" key="2">
    <citation type="submission" date="2015-01" db="EMBL/GenBank/DDBJ databases">
        <title>Evolutionary Origins and Diversification of the Mycorrhizal Mutualists.</title>
        <authorList>
            <consortium name="DOE Joint Genome Institute"/>
            <consortium name="Mycorrhizal Genomics Consortium"/>
            <person name="Kohler A."/>
            <person name="Kuo A."/>
            <person name="Nagy L.G."/>
            <person name="Floudas D."/>
            <person name="Copeland A."/>
            <person name="Barry K.W."/>
            <person name="Cichocki N."/>
            <person name="Veneault-Fourrey C."/>
            <person name="LaButti K."/>
            <person name="Lindquist E.A."/>
            <person name="Lipzen A."/>
            <person name="Lundell T."/>
            <person name="Morin E."/>
            <person name="Murat C."/>
            <person name="Riley R."/>
            <person name="Ohm R."/>
            <person name="Sun H."/>
            <person name="Tunlid A."/>
            <person name="Henrissat B."/>
            <person name="Grigoriev I.V."/>
            <person name="Hibbett D.S."/>
            <person name="Martin F."/>
        </authorList>
    </citation>
    <scope>NUCLEOTIDE SEQUENCE [LARGE SCALE GENOMIC DNA]</scope>
    <source>
        <strain evidence="2">Foug A</strain>
    </source>
</reference>
<accession>A0A0C3DN34</accession>
<dbReference type="Proteomes" id="UP000053989">
    <property type="component" value="Unassembled WGS sequence"/>
</dbReference>
<evidence type="ECO:0000313" key="1">
    <source>
        <dbReference type="EMBL" id="KIM57614.1"/>
    </source>
</evidence>
<sequence>MLVIIIKSKRPYQPFCRHLDVVDLHPPVPFCLSRLRRVVVPRRGISDIMNAPAYDFVYHTWPMLPYSNNDELLD</sequence>
<dbReference type="EMBL" id="KN822098">
    <property type="protein sequence ID" value="KIM57614.1"/>
    <property type="molecule type" value="Genomic_DNA"/>
</dbReference>
<keyword evidence="2" id="KW-1185">Reference proteome</keyword>
<proteinExistence type="predicted"/>